<dbReference type="Proteomes" id="UP001054945">
    <property type="component" value="Unassembled WGS sequence"/>
</dbReference>
<keyword evidence="2" id="KW-1185">Reference proteome</keyword>
<organism evidence="1 2">
    <name type="scientific">Caerostris extrusa</name>
    <name type="common">Bark spider</name>
    <name type="synonym">Caerostris bankana</name>
    <dbReference type="NCBI Taxonomy" id="172846"/>
    <lineage>
        <taxon>Eukaryota</taxon>
        <taxon>Metazoa</taxon>
        <taxon>Ecdysozoa</taxon>
        <taxon>Arthropoda</taxon>
        <taxon>Chelicerata</taxon>
        <taxon>Arachnida</taxon>
        <taxon>Araneae</taxon>
        <taxon>Araneomorphae</taxon>
        <taxon>Entelegynae</taxon>
        <taxon>Araneoidea</taxon>
        <taxon>Araneidae</taxon>
        <taxon>Caerostris</taxon>
    </lineage>
</organism>
<reference evidence="1 2" key="1">
    <citation type="submission" date="2021-06" db="EMBL/GenBank/DDBJ databases">
        <title>Caerostris extrusa draft genome.</title>
        <authorList>
            <person name="Kono N."/>
            <person name="Arakawa K."/>
        </authorList>
    </citation>
    <scope>NUCLEOTIDE SEQUENCE [LARGE SCALE GENOMIC DNA]</scope>
</reference>
<dbReference type="EMBL" id="BPLR01000993">
    <property type="protein sequence ID" value="GIY99007.1"/>
    <property type="molecule type" value="Genomic_DNA"/>
</dbReference>
<evidence type="ECO:0000313" key="2">
    <source>
        <dbReference type="Proteomes" id="UP001054945"/>
    </source>
</evidence>
<evidence type="ECO:0000313" key="1">
    <source>
        <dbReference type="EMBL" id="GIY99007.1"/>
    </source>
</evidence>
<dbReference type="AlphaFoldDB" id="A0AAV4XV42"/>
<accession>A0AAV4XV42</accession>
<protein>
    <submittedName>
        <fullName evidence="1">Uncharacterized protein</fullName>
    </submittedName>
</protein>
<proteinExistence type="predicted"/>
<sequence>MYRTLMIPILMRTLIRTRRLGKKTNGDFLFNHRVGFPNLSDFMQSNDPGMSWRLRQRTATTQTLSRSLGSVCRPDP</sequence>
<gene>
    <name evidence="1" type="ORF">CEXT_406971</name>
</gene>
<name>A0AAV4XV42_CAEEX</name>
<comment type="caution">
    <text evidence="1">The sequence shown here is derived from an EMBL/GenBank/DDBJ whole genome shotgun (WGS) entry which is preliminary data.</text>
</comment>